<keyword evidence="3 7" id="KW-0489">Methyltransferase</keyword>
<feature type="binding site" evidence="7">
    <location>
        <begin position="228"/>
        <end position="231"/>
    </location>
    <ligand>
        <name>substrate</name>
    </ligand>
</feature>
<gene>
    <name evidence="7" type="primary">trmB</name>
    <name evidence="9" type="ORF">C5L14_22900</name>
</gene>
<dbReference type="InterPro" id="IPR003358">
    <property type="entry name" value="tRNA_(Gua-N-7)_MeTrfase_Trmb"/>
</dbReference>
<dbReference type="InterPro" id="IPR055361">
    <property type="entry name" value="tRNA_methyltr_TrmB_bact"/>
</dbReference>
<name>A0A2S9Q7R6_9HYPH</name>
<dbReference type="HAMAP" id="MF_01057">
    <property type="entry name" value="tRNA_methyltr_TrmB"/>
    <property type="match status" value="1"/>
</dbReference>
<evidence type="ECO:0000256" key="7">
    <source>
        <dbReference type="HAMAP-Rule" id="MF_01057"/>
    </source>
</evidence>
<dbReference type="GO" id="GO:0043527">
    <property type="term" value="C:tRNA methyltransferase complex"/>
    <property type="evidence" value="ECO:0007669"/>
    <property type="project" value="TreeGrafter"/>
</dbReference>
<organism evidence="9 10">
    <name type="scientific">Labrys okinawensis</name>
    <dbReference type="NCBI Taxonomy" id="346911"/>
    <lineage>
        <taxon>Bacteria</taxon>
        <taxon>Pseudomonadati</taxon>
        <taxon>Pseudomonadota</taxon>
        <taxon>Alphaproteobacteria</taxon>
        <taxon>Hyphomicrobiales</taxon>
        <taxon>Xanthobacteraceae</taxon>
        <taxon>Labrys</taxon>
    </lineage>
</organism>
<comment type="catalytic activity">
    <reaction evidence="1 7">
        <text>guanosine(46) in tRNA + S-adenosyl-L-methionine = N(7)-methylguanosine(46) in tRNA + S-adenosyl-L-homocysteine</text>
        <dbReference type="Rhea" id="RHEA:42708"/>
        <dbReference type="Rhea" id="RHEA-COMP:10188"/>
        <dbReference type="Rhea" id="RHEA-COMP:10189"/>
        <dbReference type="ChEBI" id="CHEBI:57856"/>
        <dbReference type="ChEBI" id="CHEBI:59789"/>
        <dbReference type="ChEBI" id="CHEBI:74269"/>
        <dbReference type="ChEBI" id="CHEBI:74480"/>
        <dbReference type="EC" id="2.1.1.33"/>
    </reaction>
</comment>
<proteinExistence type="inferred from homology"/>
<evidence type="ECO:0000313" key="9">
    <source>
        <dbReference type="EMBL" id="PRH85391.1"/>
    </source>
</evidence>
<keyword evidence="6 7" id="KW-0819">tRNA processing</keyword>
<dbReference type="UniPathway" id="UPA00989"/>
<keyword evidence="10" id="KW-1185">Reference proteome</keyword>
<dbReference type="NCBIfam" id="TIGR00091">
    <property type="entry name" value="tRNA (guanosine(46)-N7)-methyltransferase TrmB"/>
    <property type="match status" value="1"/>
</dbReference>
<dbReference type="Gene3D" id="3.40.50.150">
    <property type="entry name" value="Vaccinia Virus protein VP39"/>
    <property type="match status" value="1"/>
</dbReference>
<dbReference type="PROSITE" id="PS51625">
    <property type="entry name" value="SAM_MT_TRMB"/>
    <property type="match status" value="1"/>
</dbReference>
<dbReference type="PANTHER" id="PTHR23417">
    <property type="entry name" value="3-DEOXY-D-MANNO-OCTULOSONIC-ACID TRANSFERASE/TRNA GUANINE-N 7 - -METHYLTRANSFERASE"/>
    <property type="match status" value="1"/>
</dbReference>
<feature type="binding site" evidence="7">
    <location>
        <position position="154"/>
    </location>
    <ligand>
        <name>S-adenosyl-L-methionine</name>
        <dbReference type="ChEBI" id="CHEBI:59789"/>
    </ligand>
</feature>
<feature type="binding site" evidence="7">
    <location>
        <position position="80"/>
    </location>
    <ligand>
        <name>S-adenosyl-L-methionine</name>
        <dbReference type="ChEBI" id="CHEBI:59789"/>
    </ligand>
</feature>
<dbReference type="Pfam" id="PF02390">
    <property type="entry name" value="Methyltransf_4"/>
    <property type="match status" value="1"/>
</dbReference>
<sequence>MLWWVCAVTQDDEDKSGDGKDAPPRGHGAFFGRRKGKTLRPGHAGLVSGSLPQLRLDLTVPAPSDLGSLFPEPVGEVWLEIGFGGGEHLTQRAGENPQIGFIGCEAYVNGTAKMLAQIEQNGLANIRLWDDDAKAVVDWLPAGSIARIYLLYPDPWPKRRHRKRRFLGEEMLARLARILKPGGELRFATDIDDYAAYALARVARSSEFEWTAERQADWLTPWEGWRSTRYEAKALREGRRGAYFTFRRV</sequence>
<dbReference type="EMBL" id="PUEJ01000009">
    <property type="protein sequence ID" value="PRH85391.1"/>
    <property type="molecule type" value="Genomic_DNA"/>
</dbReference>
<evidence type="ECO:0000256" key="4">
    <source>
        <dbReference type="ARBA" id="ARBA00022679"/>
    </source>
</evidence>
<dbReference type="GO" id="GO:0008176">
    <property type="term" value="F:tRNA (guanine(46)-N7)-methyltransferase activity"/>
    <property type="evidence" value="ECO:0007669"/>
    <property type="project" value="UniProtKB-UniRule"/>
</dbReference>
<dbReference type="InterPro" id="IPR029063">
    <property type="entry name" value="SAM-dependent_MTases_sf"/>
</dbReference>
<evidence type="ECO:0000256" key="3">
    <source>
        <dbReference type="ARBA" id="ARBA00022603"/>
    </source>
</evidence>
<comment type="caution">
    <text evidence="7">Lacks conserved residue(s) required for the propagation of feature annotation.</text>
</comment>
<dbReference type="EC" id="2.1.1.33" evidence="7"/>
<evidence type="ECO:0000256" key="8">
    <source>
        <dbReference type="SAM" id="MobiDB-lite"/>
    </source>
</evidence>
<protein>
    <recommendedName>
        <fullName evidence="7">tRNA (guanine-N(7)-)-methyltransferase</fullName>
        <ecNumber evidence="7">2.1.1.33</ecNumber>
    </recommendedName>
    <alternativeName>
        <fullName evidence="7">tRNA (guanine(46)-N(7))-methyltransferase</fullName>
    </alternativeName>
    <alternativeName>
        <fullName evidence="7">tRNA(m7G46)-methyltransferase</fullName>
    </alternativeName>
</protein>
<feature type="binding site" evidence="7">
    <location>
        <position position="190"/>
    </location>
    <ligand>
        <name>substrate</name>
    </ligand>
</feature>
<feature type="binding site" evidence="7">
    <location>
        <position position="105"/>
    </location>
    <ligand>
        <name>S-adenosyl-L-methionine</name>
        <dbReference type="ChEBI" id="CHEBI:59789"/>
    </ligand>
</feature>
<feature type="region of interest" description="Disordered" evidence="8">
    <location>
        <begin position="12"/>
        <end position="36"/>
    </location>
</feature>
<comment type="pathway">
    <text evidence="7">tRNA modification; N(7)-methylguanine-tRNA biosynthesis.</text>
</comment>
<feature type="binding site" evidence="7">
    <location>
        <position position="158"/>
    </location>
    <ligand>
        <name>substrate</name>
    </ligand>
</feature>
<evidence type="ECO:0000256" key="2">
    <source>
        <dbReference type="ARBA" id="ARBA00003015"/>
    </source>
</evidence>
<keyword evidence="5 7" id="KW-0949">S-adenosyl-L-methionine</keyword>
<reference evidence="9 10" key="1">
    <citation type="submission" date="2018-02" db="EMBL/GenBank/DDBJ databases">
        <title>Whole genome sequencing of endophytic bacterium.</title>
        <authorList>
            <person name="Eedara R."/>
            <person name="Podile A.R."/>
        </authorList>
    </citation>
    <scope>NUCLEOTIDE SEQUENCE [LARGE SCALE GENOMIC DNA]</scope>
    <source>
        <strain evidence="9 10">RP1T</strain>
    </source>
</reference>
<evidence type="ECO:0000256" key="6">
    <source>
        <dbReference type="ARBA" id="ARBA00022694"/>
    </source>
</evidence>
<dbReference type="SUPFAM" id="SSF53335">
    <property type="entry name" value="S-adenosyl-L-methionine-dependent methyltransferases"/>
    <property type="match status" value="1"/>
</dbReference>
<dbReference type="OrthoDB" id="9802090at2"/>
<comment type="function">
    <text evidence="2 7">Catalyzes the formation of N(7)-methylguanine at position 46 (m7G46) in tRNA.</text>
</comment>
<dbReference type="Proteomes" id="UP000237682">
    <property type="component" value="Unassembled WGS sequence"/>
</dbReference>
<evidence type="ECO:0000313" key="10">
    <source>
        <dbReference type="Proteomes" id="UP000237682"/>
    </source>
</evidence>
<dbReference type="PANTHER" id="PTHR23417:SF14">
    <property type="entry name" value="PENTACOTRIPEPTIDE-REPEAT REGION OF PRORP DOMAIN-CONTAINING PROTEIN"/>
    <property type="match status" value="1"/>
</dbReference>
<comment type="caution">
    <text evidence="9">The sequence shown here is derived from an EMBL/GenBank/DDBJ whole genome shotgun (WGS) entry which is preliminary data.</text>
</comment>
<accession>A0A2S9Q7R6</accession>
<evidence type="ECO:0000256" key="1">
    <source>
        <dbReference type="ARBA" id="ARBA00000142"/>
    </source>
</evidence>
<evidence type="ECO:0000256" key="5">
    <source>
        <dbReference type="ARBA" id="ARBA00022691"/>
    </source>
</evidence>
<comment type="similarity">
    <text evidence="7">Belongs to the class I-like SAM-binding methyltransferase superfamily. TrmB family.</text>
</comment>
<feature type="binding site" evidence="7">
    <location>
        <position position="132"/>
    </location>
    <ligand>
        <name>S-adenosyl-L-methionine</name>
        <dbReference type="ChEBI" id="CHEBI:59789"/>
    </ligand>
</feature>
<dbReference type="AlphaFoldDB" id="A0A2S9Q7R6"/>
<keyword evidence="4 7" id="KW-0808">Transferase</keyword>